<evidence type="ECO:0000313" key="1">
    <source>
        <dbReference type="EMBL" id="TPR42779.1"/>
    </source>
</evidence>
<sequence>MKKNKMPMYASLLSDLISGTNETGEKMSKDYEPLEAAMNKNDLSNIDLKATKDTFQNGTDTYQTYLDQLNDADVPAKALGMHSNLKSAYANYVKGCQDMVDSIKDDSIDNDAFKAAGDLQQASIEKVFKYAQKIMMTA</sequence>
<comment type="caution">
    <text evidence="1">The sequence shown here is derived from an EMBL/GenBank/DDBJ whole genome shotgun (WGS) entry which is preliminary data.</text>
</comment>
<dbReference type="AlphaFoldDB" id="A0A2S2JMD1"/>
<dbReference type="OrthoDB" id="2146076at2"/>
<dbReference type="GeneID" id="58108964"/>
<protein>
    <submittedName>
        <fullName evidence="1">Uncharacterized protein</fullName>
    </submittedName>
</protein>
<proteinExistence type="predicted"/>
<reference evidence="1" key="1">
    <citation type="submission" date="2018-08" db="EMBL/GenBank/DDBJ databases">
        <title>Comparative genomics of wild bee and flower associated Lactobacillus reveals potential adaptation to the bee host.</title>
        <authorList>
            <person name="Vuong H.Q."/>
            <person name="Mcfrederick Q.S."/>
        </authorList>
    </citation>
    <scope>NUCLEOTIDE SEQUENCE</scope>
    <source>
        <strain evidence="1">HV_63</strain>
    </source>
</reference>
<name>A0A2S2JMD1_9LACO</name>
<evidence type="ECO:0000313" key="2">
    <source>
        <dbReference type="Proteomes" id="UP000784700"/>
    </source>
</evidence>
<accession>A0A2S2JMD1</accession>
<dbReference type="Proteomes" id="UP000784700">
    <property type="component" value="Unassembled WGS sequence"/>
</dbReference>
<gene>
    <name evidence="1" type="ORF">DY130_07215</name>
</gene>
<dbReference type="RefSeq" id="WP_108983124.1">
    <property type="nucleotide sequence ID" value="NZ_BAABXB010000088.1"/>
</dbReference>
<organism evidence="1 2">
    <name type="scientific">Apilactobacillus micheneri</name>
    <dbReference type="NCBI Taxonomy" id="1899430"/>
    <lineage>
        <taxon>Bacteria</taxon>
        <taxon>Bacillati</taxon>
        <taxon>Bacillota</taxon>
        <taxon>Bacilli</taxon>
        <taxon>Lactobacillales</taxon>
        <taxon>Lactobacillaceae</taxon>
        <taxon>Apilactobacillus</taxon>
    </lineage>
</organism>
<dbReference type="EMBL" id="QUBG01000012">
    <property type="protein sequence ID" value="TPR42779.1"/>
    <property type="molecule type" value="Genomic_DNA"/>
</dbReference>